<sequence>MLKNLRRRVVAITAAALMVTATAAPAFAAGYPFYFTIAAGSGARFDTTAPQTKSYDGDSQWYFTPESGSWNGSVCKTWAYTEYANHPGTPSGYHNVREYGRHAWNYQYTPAGGTSLQCEIKEESPHGYWMSGHWCP</sequence>
<keyword evidence="1" id="KW-0732">Signal</keyword>
<accession>A0AA97DCS6</accession>
<organism evidence="2 3">
    <name type="scientific">Caproicibacterium argilliputei</name>
    <dbReference type="NCBI Taxonomy" id="3030016"/>
    <lineage>
        <taxon>Bacteria</taxon>
        <taxon>Bacillati</taxon>
        <taxon>Bacillota</taxon>
        <taxon>Clostridia</taxon>
        <taxon>Eubacteriales</taxon>
        <taxon>Oscillospiraceae</taxon>
        <taxon>Caproicibacterium</taxon>
    </lineage>
</organism>
<proteinExistence type="predicted"/>
<evidence type="ECO:0008006" key="4">
    <source>
        <dbReference type="Google" id="ProtNLM"/>
    </source>
</evidence>
<dbReference type="KEGG" id="carl:PXC00_04240"/>
<evidence type="ECO:0000313" key="2">
    <source>
        <dbReference type="EMBL" id="WOC33096.1"/>
    </source>
</evidence>
<reference evidence="2 3" key="1">
    <citation type="submission" date="2024-06" db="EMBL/GenBank/DDBJ databases">
        <title>Caproicibacterium argilliputei sp. nov, a novel caproic acid producing anaerobic bacterium isolated from pit mud.</title>
        <authorList>
            <person name="Xia S."/>
        </authorList>
    </citation>
    <scope>NUCLEOTIDE SEQUENCE [LARGE SCALE GENOMIC DNA]</scope>
    <source>
        <strain evidence="2 3">ZCY20-5</strain>
    </source>
</reference>
<reference evidence="3" key="2">
    <citation type="submission" date="2024-06" db="EMBL/GenBank/DDBJ databases">
        <title>Caproicibacterium argilliputei sp. nov, a novel caproic acid producing anaerobic bacterium isolated from pit mud.</title>
        <authorList>
            <person name="Zeng C."/>
        </authorList>
    </citation>
    <scope>NUCLEOTIDE SEQUENCE [LARGE SCALE GENOMIC DNA]</scope>
    <source>
        <strain evidence="3">ZCY20-5</strain>
    </source>
</reference>
<gene>
    <name evidence="2" type="ORF">PXC00_04240</name>
</gene>
<keyword evidence="3" id="KW-1185">Reference proteome</keyword>
<evidence type="ECO:0000313" key="3">
    <source>
        <dbReference type="Proteomes" id="UP001300604"/>
    </source>
</evidence>
<name>A0AA97DCS6_9FIRM</name>
<dbReference type="EMBL" id="CP135996">
    <property type="protein sequence ID" value="WOC33096.1"/>
    <property type="molecule type" value="Genomic_DNA"/>
</dbReference>
<dbReference type="RefSeq" id="WP_275844319.1">
    <property type="nucleotide sequence ID" value="NZ_CP135996.1"/>
</dbReference>
<evidence type="ECO:0000256" key="1">
    <source>
        <dbReference type="SAM" id="SignalP"/>
    </source>
</evidence>
<feature type="chain" id="PRO_5041671905" description="Secreted protein" evidence="1">
    <location>
        <begin position="29"/>
        <end position="136"/>
    </location>
</feature>
<reference evidence="3" key="3">
    <citation type="submission" date="2024-06" db="EMBL/GenBank/DDBJ databases">
        <authorList>
            <person name="Zeng C."/>
        </authorList>
    </citation>
    <scope>NUCLEOTIDE SEQUENCE [LARGE SCALE GENOMIC DNA]</scope>
    <source>
        <strain evidence="3">ZCY20-5</strain>
    </source>
</reference>
<feature type="signal peptide" evidence="1">
    <location>
        <begin position="1"/>
        <end position="28"/>
    </location>
</feature>
<protein>
    <recommendedName>
        <fullName evidence="4">Secreted protein</fullName>
    </recommendedName>
</protein>
<dbReference type="Proteomes" id="UP001300604">
    <property type="component" value="Chromosome"/>
</dbReference>
<dbReference type="AlphaFoldDB" id="A0AA97DCS6"/>